<dbReference type="EMBL" id="VEVQ02000009">
    <property type="protein sequence ID" value="NHN26926.1"/>
    <property type="molecule type" value="Genomic_DNA"/>
</dbReference>
<evidence type="ECO:0000313" key="2">
    <source>
        <dbReference type="Proteomes" id="UP000817854"/>
    </source>
</evidence>
<reference evidence="1 2" key="3">
    <citation type="submission" date="2020-02" db="EMBL/GenBank/DDBJ databases">
        <title>Flavobacterium profundi sp. nov., isolated from a deep-sea seamount.</title>
        <authorList>
            <person name="Zhang D.-C."/>
        </authorList>
    </citation>
    <scope>NUCLEOTIDE SEQUENCE [LARGE SCALE GENOMIC DNA]</scope>
    <source>
        <strain evidence="1 2">EC11</strain>
    </source>
</reference>
<reference evidence="2" key="1">
    <citation type="submission" date="2019-05" db="EMBL/GenBank/DDBJ databases">
        <title>Flavobacterium profundi sp. nov., isolated from a deep-sea seamount.</title>
        <authorList>
            <person name="Zhang D.-C."/>
        </authorList>
    </citation>
    <scope>NUCLEOTIDE SEQUENCE [LARGE SCALE GENOMIC DNA]</scope>
    <source>
        <strain evidence="2">EC11</strain>
    </source>
</reference>
<dbReference type="Pfam" id="PF19777">
    <property type="entry name" value="DUF6263"/>
    <property type="match status" value="1"/>
</dbReference>
<evidence type="ECO:0000313" key="1">
    <source>
        <dbReference type="EMBL" id="NHN26926.1"/>
    </source>
</evidence>
<reference evidence="1 2" key="2">
    <citation type="submission" date="2019-05" db="EMBL/GenBank/DDBJ databases">
        <authorList>
            <person name="Lianzixin W."/>
        </authorList>
    </citation>
    <scope>NUCLEOTIDE SEQUENCE [LARGE SCALE GENOMIC DNA]</scope>
    <source>
        <strain evidence="1 2">EC11</strain>
    </source>
</reference>
<gene>
    <name evidence="1" type="ORF">FIA58_014675</name>
</gene>
<protein>
    <recommendedName>
        <fullName evidence="3">Lipoprotein</fullName>
    </recommendedName>
</protein>
<keyword evidence="2" id="KW-1185">Reference proteome</keyword>
<evidence type="ECO:0008006" key="3">
    <source>
        <dbReference type="Google" id="ProtNLM"/>
    </source>
</evidence>
<dbReference type="InterPro" id="IPR046230">
    <property type="entry name" value="DUF6263"/>
</dbReference>
<name>A0ABX0IUQ3_9FLAO</name>
<dbReference type="PROSITE" id="PS51257">
    <property type="entry name" value="PROKAR_LIPOPROTEIN"/>
    <property type="match status" value="1"/>
</dbReference>
<comment type="caution">
    <text evidence="1">The sequence shown here is derived from an EMBL/GenBank/DDBJ whole genome shotgun (WGS) entry which is preliminary data.</text>
</comment>
<dbReference type="Proteomes" id="UP000817854">
    <property type="component" value="Unassembled WGS sequence"/>
</dbReference>
<accession>A0ABX0IUQ3</accession>
<proteinExistence type="predicted"/>
<sequence>MKIFRPIFTLFAITFLFSCSQNKEEIDLKLSPKIGDQQTIVSQVVTTGNEQMSMKSTMVVRFKVASKDDQNVFTFHTDLRYIKTETKMFGEVEKYDSTKDESLMTSDERSMHEEFKNALESNFEIRIDEKGSIVEPFHAIDGNPSTEALVDMSNIQLVFPKEKVKVGSEWKNEKTNPLTEQVTKSTYTIKDITENEIIISVAAEIDGVSGLLGKSKVDGEYILNKKDCTLLKGTLEMNLQMGGKVTNTYYKKMPKK</sequence>
<organism evidence="1 2">
    <name type="scientific">Flavobacterium jejuense</name>
    <dbReference type="NCBI Taxonomy" id="1544455"/>
    <lineage>
        <taxon>Bacteria</taxon>
        <taxon>Pseudomonadati</taxon>
        <taxon>Bacteroidota</taxon>
        <taxon>Flavobacteriia</taxon>
        <taxon>Flavobacteriales</taxon>
        <taxon>Flavobacteriaceae</taxon>
        <taxon>Flavobacterium</taxon>
    </lineage>
</organism>
<dbReference type="RefSeq" id="WP_140963238.1">
    <property type="nucleotide sequence ID" value="NZ_VEVQ02000009.1"/>
</dbReference>